<evidence type="ECO:0000256" key="3">
    <source>
        <dbReference type="ARBA" id="ARBA00023002"/>
    </source>
</evidence>
<dbReference type="SUPFAM" id="SSF52218">
    <property type="entry name" value="Flavoproteins"/>
    <property type="match status" value="1"/>
</dbReference>
<comment type="subunit">
    <text evidence="6">Homodimer.</text>
</comment>
<dbReference type="EMBL" id="LR214939">
    <property type="protein sequence ID" value="VEU56610.1"/>
    <property type="molecule type" value="Genomic_DNA"/>
</dbReference>
<dbReference type="Gene3D" id="3.40.50.360">
    <property type="match status" value="1"/>
</dbReference>
<reference evidence="8" key="1">
    <citation type="submission" date="2019-01" db="EMBL/GenBank/DDBJ databases">
        <authorList>
            <consortium name="Pathogen Informatics"/>
        </authorList>
    </citation>
    <scope>NUCLEOTIDE SEQUENCE [LARGE SCALE GENOMIC DNA]</scope>
    <source>
        <strain evidence="8">NCTC10113</strain>
    </source>
</reference>
<evidence type="ECO:0000256" key="6">
    <source>
        <dbReference type="HAMAP-Rule" id="MF_01216"/>
    </source>
</evidence>
<dbReference type="InterPro" id="IPR023048">
    <property type="entry name" value="NADH:quinone_OxRdtase_FMN_depd"/>
</dbReference>
<keyword evidence="8" id="KW-0614">Plasmid</keyword>
<comment type="catalytic activity">
    <reaction evidence="6">
        <text>2 a quinone + NADH + H(+) = 2 a 1,4-benzosemiquinone + NAD(+)</text>
        <dbReference type="Rhea" id="RHEA:65952"/>
        <dbReference type="ChEBI" id="CHEBI:15378"/>
        <dbReference type="ChEBI" id="CHEBI:57540"/>
        <dbReference type="ChEBI" id="CHEBI:57945"/>
        <dbReference type="ChEBI" id="CHEBI:132124"/>
        <dbReference type="ChEBI" id="CHEBI:134225"/>
    </reaction>
</comment>
<dbReference type="EC" id="1.7.1.17" evidence="6"/>
<evidence type="ECO:0000256" key="4">
    <source>
        <dbReference type="ARBA" id="ARBA00023027"/>
    </source>
</evidence>
<feature type="domain" description="Flavodoxin-like fold" evidence="7">
    <location>
        <begin position="3"/>
        <end position="178"/>
    </location>
</feature>
<evidence type="ECO:0000313" key="8">
    <source>
        <dbReference type="EMBL" id="VEU56610.1"/>
    </source>
</evidence>
<dbReference type="Pfam" id="PF02525">
    <property type="entry name" value="Flavodoxin_2"/>
    <property type="match status" value="1"/>
</dbReference>
<comment type="cofactor">
    <cofactor evidence="6">
        <name>FMN</name>
        <dbReference type="ChEBI" id="CHEBI:58210"/>
    </cofactor>
    <text evidence="6">Binds 1 FMN per subunit.</text>
</comment>
<comment type="similarity">
    <text evidence="6">Belongs to the azoreductase type 1 family.</text>
</comment>
<dbReference type="AlphaFoldDB" id="A0A448ZZF8"/>
<proteinExistence type="inferred from homology"/>
<keyword evidence="3 6" id="KW-0560">Oxidoreductase</keyword>
<keyword evidence="4 6" id="KW-0520">NAD</keyword>
<dbReference type="GO" id="GO:0016652">
    <property type="term" value="F:oxidoreductase activity, acting on NAD(P)H as acceptor"/>
    <property type="evidence" value="ECO:0007669"/>
    <property type="project" value="UniProtKB-UniRule"/>
</dbReference>
<dbReference type="HAMAP" id="MF_01216">
    <property type="entry name" value="Azoreductase_type1"/>
    <property type="match status" value="1"/>
</dbReference>
<dbReference type="RefSeq" id="WP_024543867.1">
    <property type="nucleotide sequence ID" value="NZ_LR214938.2"/>
</dbReference>
<dbReference type="InterPro" id="IPR029039">
    <property type="entry name" value="Flavoprotein-like_sf"/>
</dbReference>
<evidence type="ECO:0000259" key="7">
    <source>
        <dbReference type="Pfam" id="PF02525"/>
    </source>
</evidence>
<dbReference type="GO" id="GO:0009055">
    <property type="term" value="F:electron transfer activity"/>
    <property type="evidence" value="ECO:0007669"/>
    <property type="project" value="UniProtKB-UniRule"/>
</dbReference>
<keyword evidence="1 6" id="KW-0285">Flavoprotein</keyword>
<comment type="caution">
    <text evidence="6">Lacks conserved residue(s) required for the propagation of feature annotation.</text>
</comment>
<name>A0A448ZZF8_METSV</name>
<feature type="binding site" evidence="6">
    <location>
        <begin position="17"/>
        <end position="19"/>
    </location>
    <ligand>
        <name>FMN</name>
        <dbReference type="ChEBI" id="CHEBI:58210"/>
    </ligand>
</feature>
<dbReference type="InterPro" id="IPR050104">
    <property type="entry name" value="FMN-dep_NADH:Q_OxRdtase_AzoR1"/>
</dbReference>
<protein>
    <recommendedName>
        <fullName evidence="6">FMN dependent NADH:quinone oxidoreductase</fullName>
        <ecNumber evidence="6">1.6.5.-</ecNumber>
    </recommendedName>
    <alternativeName>
        <fullName evidence="6">Azo-dye reductase</fullName>
    </alternativeName>
    <alternativeName>
        <fullName evidence="6">FMN-dependent NADH-azo compound oxidoreductase</fullName>
    </alternativeName>
    <alternativeName>
        <fullName evidence="6">FMN-dependent NADH-azoreductase</fullName>
        <ecNumber evidence="6">1.7.1.17</ecNumber>
    </alternativeName>
</protein>
<dbReference type="GO" id="GO:0010181">
    <property type="term" value="F:FMN binding"/>
    <property type="evidence" value="ECO:0007669"/>
    <property type="project" value="UniProtKB-UniRule"/>
</dbReference>
<comment type="function">
    <text evidence="6">Quinone reductase that provides resistance to thiol-specific stress caused by electrophilic quinones.</text>
</comment>
<dbReference type="PANTHER" id="PTHR43741:SF4">
    <property type="entry name" value="FMN-DEPENDENT NADH:QUINONE OXIDOREDUCTASE"/>
    <property type="match status" value="1"/>
</dbReference>
<evidence type="ECO:0000256" key="2">
    <source>
        <dbReference type="ARBA" id="ARBA00022643"/>
    </source>
</evidence>
<sequence>MNKIIVLYASPIPQEKSISTYLAKKFIDEYKQHNKDDKFIEINLNTLDIAKETLTSLNFDAFFANPKNDEYIEILKQANKLVIAAPMINFNIPATLKNFIDHIAIANKTFSYKYSKKGDAKGLLDNLKVQIITTQGAPEDWYLFSSHATYLNGLWKFLGANVMKTIKICGLKTQEFSSKTHEEIFELNKDKILEAAKNF</sequence>
<geneLocation type="plasmid" evidence="8">
    <name>2</name>
</geneLocation>
<evidence type="ECO:0000256" key="5">
    <source>
        <dbReference type="ARBA" id="ARBA00048542"/>
    </source>
</evidence>
<dbReference type="InterPro" id="IPR003680">
    <property type="entry name" value="Flavodoxin_fold"/>
</dbReference>
<dbReference type="EC" id="1.6.5.-" evidence="6"/>
<organism evidence="8">
    <name type="scientific">Metamycoplasma salivarium</name>
    <name type="common">Mycoplasma salivarium</name>
    <dbReference type="NCBI Taxonomy" id="2124"/>
    <lineage>
        <taxon>Bacteria</taxon>
        <taxon>Bacillati</taxon>
        <taxon>Mycoplasmatota</taxon>
        <taxon>Mycoplasmoidales</taxon>
        <taxon>Metamycoplasmataceae</taxon>
        <taxon>Metamycoplasma</taxon>
    </lineage>
</organism>
<dbReference type="PANTHER" id="PTHR43741">
    <property type="entry name" value="FMN-DEPENDENT NADH-AZOREDUCTASE 1"/>
    <property type="match status" value="1"/>
</dbReference>
<keyword evidence="2 6" id="KW-0288">FMN</keyword>
<feature type="binding site" evidence="6">
    <location>
        <position position="10"/>
    </location>
    <ligand>
        <name>FMN</name>
        <dbReference type="ChEBI" id="CHEBI:58210"/>
    </ligand>
</feature>
<gene>
    <name evidence="8" type="primary">azoR_2</name>
    <name evidence="6" type="synonym">azoR</name>
    <name evidence="8" type="ORF">NCTC10113_01525</name>
</gene>
<dbReference type="GO" id="GO:0016655">
    <property type="term" value="F:oxidoreductase activity, acting on NAD(P)H, quinone or similar compound as acceptor"/>
    <property type="evidence" value="ECO:0007669"/>
    <property type="project" value="InterPro"/>
</dbReference>
<accession>A0A448ZZF8</accession>
<comment type="function">
    <text evidence="6">Also exhibits azoreductase activity. Catalyzes the reductive cleavage of the azo bond in aromatic azo compounds to the corresponding amines.</text>
</comment>
<evidence type="ECO:0000256" key="1">
    <source>
        <dbReference type="ARBA" id="ARBA00022630"/>
    </source>
</evidence>
<comment type="catalytic activity">
    <reaction evidence="5">
        <text>N,N-dimethyl-1,4-phenylenediamine + anthranilate + 2 NAD(+) = 2-(4-dimethylaminophenyl)diazenylbenzoate + 2 NADH + 2 H(+)</text>
        <dbReference type="Rhea" id="RHEA:55872"/>
        <dbReference type="ChEBI" id="CHEBI:15378"/>
        <dbReference type="ChEBI" id="CHEBI:15783"/>
        <dbReference type="ChEBI" id="CHEBI:16567"/>
        <dbReference type="ChEBI" id="CHEBI:57540"/>
        <dbReference type="ChEBI" id="CHEBI:57945"/>
        <dbReference type="ChEBI" id="CHEBI:71579"/>
        <dbReference type="EC" id="1.7.1.17"/>
    </reaction>
    <physiologicalReaction direction="right-to-left" evidence="5">
        <dbReference type="Rhea" id="RHEA:55874"/>
    </physiologicalReaction>
</comment>
<dbReference type="NCBIfam" id="NF002370">
    <property type="entry name" value="PRK01355.1"/>
    <property type="match status" value="1"/>
</dbReference>